<reference evidence="1" key="1">
    <citation type="submission" date="2021-03" db="EMBL/GenBank/DDBJ databases">
        <authorList>
            <consortium name="DOE Joint Genome Institute"/>
            <person name="Ahrendt S."/>
            <person name="Looney B.P."/>
            <person name="Miyauchi S."/>
            <person name="Morin E."/>
            <person name="Drula E."/>
            <person name="Courty P.E."/>
            <person name="Chicoki N."/>
            <person name="Fauchery L."/>
            <person name="Kohler A."/>
            <person name="Kuo A."/>
            <person name="Labutti K."/>
            <person name="Pangilinan J."/>
            <person name="Lipzen A."/>
            <person name="Riley R."/>
            <person name="Andreopoulos W."/>
            <person name="He G."/>
            <person name="Johnson J."/>
            <person name="Barry K.W."/>
            <person name="Grigoriev I.V."/>
            <person name="Nagy L."/>
            <person name="Hibbett D."/>
            <person name="Henrissat B."/>
            <person name="Matheny P.B."/>
            <person name="Labbe J."/>
            <person name="Martin F."/>
        </authorList>
    </citation>
    <scope>NUCLEOTIDE SEQUENCE</scope>
    <source>
        <strain evidence="1">HHB10654</strain>
    </source>
</reference>
<gene>
    <name evidence="1" type="ORF">BV25DRAFT_1781053</name>
</gene>
<reference evidence="1" key="2">
    <citation type="journal article" date="2022" name="New Phytol.">
        <title>Evolutionary transition to the ectomycorrhizal habit in the genomes of a hyperdiverse lineage of mushroom-forming fungi.</title>
        <authorList>
            <person name="Looney B."/>
            <person name="Miyauchi S."/>
            <person name="Morin E."/>
            <person name="Drula E."/>
            <person name="Courty P.E."/>
            <person name="Kohler A."/>
            <person name="Kuo A."/>
            <person name="LaButti K."/>
            <person name="Pangilinan J."/>
            <person name="Lipzen A."/>
            <person name="Riley R."/>
            <person name="Andreopoulos W."/>
            <person name="He G."/>
            <person name="Johnson J."/>
            <person name="Nolan M."/>
            <person name="Tritt A."/>
            <person name="Barry K.W."/>
            <person name="Grigoriev I.V."/>
            <person name="Nagy L.G."/>
            <person name="Hibbett D."/>
            <person name="Henrissat B."/>
            <person name="Matheny P.B."/>
            <person name="Labbe J."/>
            <person name="Martin F.M."/>
        </authorList>
    </citation>
    <scope>NUCLEOTIDE SEQUENCE</scope>
    <source>
        <strain evidence="1">HHB10654</strain>
    </source>
</reference>
<proteinExistence type="predicted"/>
<accession>A0ACB8SS93</accession>
<sequence length="105" mass="12193">FASADHPLFASHVSRLRAVPYVPVLLGPSLPRADRSPEEHEQWCRAMMILFKPWRSFADLKGVGDSWTMAFDAHCFPAHLLKIMDNINVEHECKDAREQYDEERR</sequence>
<feature type="non-terminal residue" evidence="1">
    <location>
        <position position="105"/>
    </location>
</feature>
<keyword evidence="2" id="KW-1185">Reference proteome</keyword>
<protein>
    <submittedName>
        <fullName evidence="1">Uncharacterized protein</fullName>
    </submittedName>
</protein>
<organism evidence="1 2">
    <name type="scientific">Artomyces pyxidatus</name>
    <dbReference type="NCBI Taxonomy" id="48021"/>
    <lineage>
        <taxon>Eukaryota</taxon>
        <taxon>Fungi</taxon>
        <taxon>Dikarya</taxon>
        <taxon>Basidiomycota</taxon>
        <taxon>Agaricomycotina</taxon>
        <taxon>Agaricomycetes</taxon>
        <taxon>Russulales</taxon>
        <taxon>Auriscalpiaceae</taxon>
        <taxon>Artomyces</taxon>
    </lineage>
</organism>
<name>A0ACB8SS93_9AGAM</name>
<dbReference type="Proteomes" id="UP000814140">
    <property type="component" value="Unassembled WGS sequence"/>
</dbReference>
<evidence type="ECO:0000313" key="2">
    <source>
        <dbReference type="Proteomes" id="UP000814140"/>
    </source>
</evidence>
<feature type="non-terminal residue" evidence="1">
    <location>
        <position position="1"/>
    </location>
</feature>
<dbReference type="EMBL" id="MU277227">
    <property type="protein sequence ID" value="KAI0059383.1"/>
    <property type="molecule type" value="Genomic_DNA"/>
</dbReference>
<evidence type="ECO:0000313" key="1">
    <source>
        <dbReference type="EMBL" id="KAI0059383.1"/>
    </source>
</evidence>
<comment type="caution">
    <text evidence="1">The sequence shown here is derived from an EMBL/GenBank/DDBJ whole genome shotgun (WGS) entry which is preliminary data.</text>
</comment>